<evidence type="ECO:0000256" key="1">
    <source>
        <dbReference type="SAM" id="Phobius"/>
    </source>
</evidence>
<evidence type="ECO:0000259" key="2">
    <source>
        <dbReference type="Pfam" id="PF07786"/>
    </source>
</evidence>
<evidence type="ECO:0000313" key="4">
    <source>
        <dbReference type="Proteomes" id="UP000002524"/>
    </source>
</evidence>
<dbReference type="InParanoid" id="Q9RTZ5"/>
<feature type="transmembrane region" description="Helical" evidence="1">
    <location>
        <begin position="206"/>
        <end position="228"/>
    </location>
</feature>
<reference evidence="3 4" key="1">
    <citation type="journal article" date="1999" name="Science">
        <title>Genome sequence of the radioresistant bacterium Deinococcus radiodurans R1.</title>
        <authorList>
            <person name="White O."/>
            <person name="Eisen J.A."/>
            <person name="Heidelberg J.F."/>
            <person name="Hickey E.K."/>
            <person name="Peterson J.D."/>
            <person name="Dodson R.J."/>
            <person name="Haft D.H."/>
            <person name="Gwinn M.L."/>
            <person name="Nelson W.C."/>
            <person name="Richardson D.L."/>
            <person name="Moffat K.S."/>
            <person name="Qin H."/>
            <person name="Jiang L."/>
            <person name="Pamphile W."/>
            <person name="Crosby M."/>
            <person name="Shen M."/>
            <person name="Vamathevan J.J."/>
            <person name="Lam P."/>
            <person name="McDonald L."/>
            <person name="Utterback T."/>
            <person name="Zalewski C."/>
            <person name="Makarova K.S."/>
            <person name="Aravind L."/>
            <person name="Daly M.J."/>
            <person name="Minton K.W."/>
            <person name="Fleischmann R.D."/>
            <person name="Ketchum K.A."/>
            <person name="Nelson K.E."/>
            <person name="Salzberg S."/>
            <person name="Smith H.O."/>
            <person name="Venter J.C."/>
            <person name="Fraser C.M."/>
        </authorList>
    </citation>
    <scope>NUCLEOTIDE SEQUENCE [LARGE SCALE GENOMIC DNA]</scope>
    <source>
        <strain evidence="4">ATCC 13939 / DSM 20539 / JCM 16871 / LMG 4051 / NBRC 15346 / NCIMB 9279 / R1 / VKM B-1422</strain>
    </source>
</reference>
<dbReference type="InterPro" id="IPR012429">
    <property type="entry name" value="HGSNAT_cat"/>
</dbReference>
<dbReference type="KEGG" id="dra:DR_1602"/>
<dbReference type="OrthoDB" id="9788724at2"/>
<gene>
    <name evidence="3" type="ordered locus">DR_1602</name>
</gene>
<feature type="transmembrane region" description="Helical" evidence="1">
    <location>
        <begin position="111"/>
        <end position="129"/>
    </location>
</feature>
<feature type="transmembrane region" description="Helical" evidence="1">
    <location>
        <begin position="240"/>
        <end position="258"/>
    </location>
</feature>
<dbReference type="PaxDb" id="243230-DR_1602"/>
<feature type="transmembrane region" description="Helical" evidence="1">
    <location>
        <begin position="39"/>
        <end position="57"/>
    </location>
</feature>
<evidence type="ECO:0000313" key="3">
    <source>
        <dbReference type="EMBL" id="AAF11168.1"/>
    </source>
</evidence>
<dbReference type="EMBL" id="AE000513">
    <property type="protein sequence ID" value="AAF11168.1"/>
    <property type="molecule type" value="Genomic_DNA"/>
</dbReference>
<keyword evidence="1" id="KW-0472">Membrane</keyword>
<dbReference type="PIR" id="G75375">
    <property type="entry name" value="G75375"/>
</dbReference>
<keyword evidence="1" id="KW-1133">Transmembrane helix</keyword>
<feature type="transmembrane region" description="Helical" evidence="1">
    <location>
        <begin position="77"/>
        <end position="99"/>
    </location>
</feature>
<accession>Q9RTZ5</accession>
<dbReference type="HOGENOM" id="CLU_029171_4_0_0"/>
<dbReference type="eggNOG" id="COG4299">
    <property type="taxonomic scope" value="Bacteria"/>
</dbReference>
<feature type="transmembrane region" description="Helical" evidence="1">
    <location>
        <begin position="160"/>
        <end position="178"/>
    </location>
</feature>
<name>Q9RTZ5_DEIRA</name>
<feature type="transmembrane region" description="Helical" evidence="1">
    <location>
        <begin position="135"/>
        <end position="153"/>
    </location>
</feature>
<dbReference type="Pfam" id="PF07786">
    <property type="entry name" value="HGSNAT_cat"/>
    <property type="match status" value="1"/>
</dbReference>
<dbReference type="PATRIC" id="fig|243230.17.peg.1806"/>
<organism evidence="3 4">
    <name type="scientific">Deinococcus radiodurans (strain ATCC 13939 / DSM 20539 / JCM 16871 / CCUG 27074 / LMG 4051 / NBRC 15346 / NCIMB 9279 / VKM B-1422 / R1)</name>
    <dbReference type="NCBI Taxonomy" id="243230"/>
    <lineage>
        <taxon>Bacteria</taxon>
        <taxon>Thermotogati</taxon>
        <taxon>Deinococcota</taxon>
        <taxon>Deinococci</taxon>
        <taxon>Deinococcales</taxon>
        <taxon>Deinococcaceae</taxon>
        <taxon>Deinococcus</taxon>
    </lineage>
</organism>
<keyword evidence="4" id="KW-1185">Reference proteome</keyword>
<sequence>MTETALESALSAAPQPAPDVADAAAAPAPARFRLTALDAWRGLTVLLMLLVNNVALGDSTPRQLSHAHFGGLTLTDLVFPWFLFCAGAALPFSAAAMNKAGVTGWPLYRRLLERAALLYLMGAFVTSVTSHRLTLGLGVLQLIALASFFAALLGQLRGRWQALAAAALLAAYALFLHFTPHPGGIGIVSESANPVQYLNDALLSAWGLRGLLSVVPTTALVLLGALAARPLQQKNPRAPLLLLGLGVVLTALGYGWAASGRLPFSKALWTPPYILYSAGLGTLGILACWVVADSGWLPGGKRLLAPLTIPGRNALAGYVLPILIKVWILLDWQVGWTGKSQSIAASLLEMARSSFGPVGGGWTYTLGYVFAVWLGLAWMARRGIIWKL</sequence>
<dbReference type="GeneID" id="69517838"/>
<feature type="transmembrane region" description="Helical" evidence="1">
    <location>
        <begin position="362"/>
        <end position="380"/>
    </location>
</feature>
<dbReference type="PANTHER" id="PTHR31061">
    <property type="entry name" value="LD22376P"/>
    <property type="match status" value="1"/>
</dbReference>
<feature type="transmembrane region" description="Helical" evidence="1">
    <location>
        <begin position="273"/>
        <end position="292"/>
    </location>
</feature>
<dbReference type="AlphaFoldDB" id="Q9RTZ5"/>
<feature type="domain" description="Heparan-alpha-glucosaminide N-acetyltransferase catalytic" evidence="2">
    <location>
        <begin position="33"/>
        <end position="178"/>
    </location>
</feature>
<keyword evidence="1" id="KW-0812">Transmembrane</keyword>
<dbReference type="PANTHER" id="PTHR31061:SF24">
    <property type="entry name" value="LD22376P"/>
    <property type="match status" value="1"/>
</dbReference>
<protein>
    <recommendedName>
        <fullName evidence="2">Heparan-alpha-glucosaminide N-acetyltransferase catalytic domain-containing protein</fullName>
    </recommendedName>
</protein>
<dbReference type="STRING" id="243230.DR_1602"/>
<dbReference type="EnsemblBacteria" id="AAF11168">
    <property type="protein sequence ID" value="AAF11168"/>
    <property type="gene ID" value="DR_1602"/>
</dbReference>
<feature type="transmembrane region" description="Helical" evidence="1">
    <location>
        <begin position="313"/>
        <end position="330"/>
    </location>
</feature>
<dbReference type="RefSeq" id="WP_010888240.1">
    <property type="nucleotide sequence ID" value="NC_001263.1"/>
</dbReference>
<dbReference type="Proteomes" id="UP000002524">
    <property type="component" value="Chromosome 1"/>
</dbReference>
<proteinExistence type="predicted"/>